<gene>
    <name evidence="2" type="ORF">GCM10007100_13590</name>
</gene>
<dbReference type="PANTHER" id="PTHR35800:SF1">
    <property type="entry name" value="RNA-BINDING PROTEIN KHPB"/>
    <property type="match status" value="1"/>
</dbReference>
<dbReference type="Proteomes" id="UP000644507">
    <property type="component" value="Unassembled WGS sequence"/>
</dbReference>
<feature type="domain" description="R3H" evidence="1">
    <location>
        <begin position="83"/>
        <end position="149"/>
    </location>
</feature>
<dbReference type="AlphaFoldDB" id="A0A918TMQ0"/>
<accession>A0A918TMQ0</accession>
<name>A0A918TMQ0_9BACT</name>
<dbReference type="GO" id="GO:0003723">
    <property type="term" value="F:RNA binding"/>
    <property type="evidence" value="ECO:0007669"/>
    <property type="project" value="InterPro"/>
</dbReference>
<dbReference type="InterPro" id="IPR039247">
    <property type="entry name" value="KhpB"/>
</dbReference>
<evidence type="ECO:0000313" key="3">
    <source>
        <dbReference type="Proteomes" id="UP000644507"/>
    </source>
</evidence>
<evidence type="ECO:0000313" key="2">
    <source>
        <dbReference type="EMBL" id="GHC48924.1"/>
    </source>
</evidence>
<comment type="caution">
    <text evidence="2">The sequence shown here is derived from an EMBL/GenBank/DDBJ whole genome shotgun (WGS) entry which is preliminary data.</text>
</comment>
<dbReference type="RefSeq" id="WP_189568699.1">
    <property type="nucleotide sequence ID" value="NZ_BMXI01000004.1"/>
</dbReference>
<reference evidence="2" key="1">
    <citation type="journal article" date="2014" name="Int. J. Syst. Evol. Microbiol.">
        <title>Complete genome sequence of Corynebacterium casei LMG S-19264T (=DSM 44701T), isolated from a smear-ripened cheese.</title>
        <authorList>
            <consortium name="US DOE Joint Genome Institute (JGI-PGF)"/>
            <person name="Walter F."/>
            <person name="Albersmeier A."/>
            <person name="Kalinowski J."/>
            <person name="Ruckert C."/>
        </authorList>
    </citation>
    <scope>NUCLEOTIDE SEQUENCE</scope>
    <source>
        <strain evidence="2">KCTC 12988</strain>
    </source>
</reference>
<dbReference type="PROSITE" id="PS51061">
    <property type="entry name" value="R3H"/>
    <property type="match status" value="1"/>
</dbReference>
<dbReference type="CDD" id="cd02414">
    <property type="entry name" value="KH-II_Jag"/>
    <property type="match status" value="1"/>
</dbReference>
<reference evidence="2" key="2">
    <citation type="submission" date="2020-09" db="EMBL/GenBank/DDBJ databases">
        <authorList>
            <person name="Sun Q."/>
            <person name="Kim S."/>
        </authorList>
    </citation>
    <scope>NUCLEOTIDE SEQUENCE</scope>
    <source>
        <strain evidence="2">KCTC 12988</strain>
    </source>
</reference>
<dbReference type="InterPro" id="IPR001374">
    <property type="entry name" value="R3H_dom"/>
</dbReference>
<evidence type="ECO:0000259" key="1">
    <source>
        <dbReference type="PROSITE" id="PS51061"/>
    </source>
</evidence>
<dbReference type="InterPro" id="IPR038008">
    <property type="entry name" value="Jag_KH"/>
</dbReference>
<organism evidence="2 3">
    <name type="scientific">Roseibacillus persicicus</name>
    <dbReference type="NCBI Taxonomy" id="454148"/>
    <lineage>
        <taxon>Bacteria</taxon>
        <taxon>Pseudomonadati</taxon>
        <taxon>Verrucomicrobiota</taxon>
        <taxon>Verrucomicrobiia</taxon>
        <taxon>Verrucomicrobiales</taxon>
        <taxon>Verrucomicrobiaceae</taxon>
        <taxon>Roseibacillus</taxon>
    </lineage>
</organism>
<dbReference type="PANTHER" id="PTHR35800">
    <property type="entry name" value="PROTEIN JAG"/>
    <property type="match status" value="1"/>
</dbReference>
<dbReference type="InterPro" id="IPR036867">
    <property type="entry name" value="R3H_dom_sf"/>
</dbReference>
<dbReference type="InterPro" id="IPR015946">
    <property type="entry name" value="KH_dom-like_a/b"/>
</dbReference>
<dbReference type="Pfam" id="PF01424">
    <property type="entry name" value="R3H"/>
    <property type="match status" value="1"/>
</dbReference>
<protein>
    <recommendedName>
        <fullName evidence="1">R3H domain-containing protein</fullName>
    </recommendedName>
</protein>
<proteinExistence type="predicted"/>
<dbReference type="EMBL" id="BMXI01000004">
    <property type="protein sequence ID" value="GHC48924.1"/>
    <property type="molecule type" value="Genomic_DNA"/>
</dbReference>
<keyword evidence="3" id="KW-1185">Reference proteome</keyword>
<dbReference type="Gene3D" id="3.30.1370.50">
    <property type="entry name" value="R3H-like domain"/>
    <property type="match status" value="1"/>
</dbReference>
<dbReference type="Gene3D" id="3.30.300.20">
    <property type="match status" value="1"/>
</dbReference>
<sequence>MSDAKQAEEVLDSILGKLGFAYSIEQEESEEGTVLQIRTEQGKYLIGRSGDRLDDIQYLVNRILQKKNPDAARVRIDCEDYRVEQEQKLCETVLEAAAKVKETGKPFRLKPLNAYYRRIAHNAVVDDPEIETTSPGGNDRMKRITLRLAGS</sequence>
<dbReference type="SMART" id="SM00393">
    <property type="entry name" value="R3H"/>
    <property type="match status" value="1"/>
</dbReference>